<keyword evidence="1" id="KW-1133">Transmembrane helix</keyword>
<dbReference type="InterPro" id="IPR006311">
    <property type="entry name" value="TAT_signal"/>
</dbReference>
<evidence type="ECO:0000313" key="3">
    <source>
        <dbReference type="Proteomes" id="UP000004061"/>
    </source>
</evidence>
<organism evidence="2 3">
    <name type="scientific">Limnospira maxima CS-328</name>
    <dbReference type="NCBI Taxonomy" id="513049"/>
    <lineage>
        <taxon>Bacteria</taxon>
        <taxon>Bacillati</taxon>
        <taxon>Cyanobacteriota</taxon>
        <taxon>Cyanophyceae</taxon>
        <taxon>Oscillatoriophycideae</taxon>
        <taxon>Oscillatoriales</taxon>
        <taxon>Sirenicapillariaceae</taxon>
        <taxon>Limnospira</taxon>
    </lineage>
</organism>
<evidence type="ECO:0000313" key="2">
    <source>
        <dbReference type="EMBL" id="EDZ92202.1"/>
    </source>
</evidence>
<feature type="transmembrane region" description="Helical" evidence="1">
    <location>
        <begin position="486"/>
        <end position="516"/>
    </location>
</feature>
<feature type="transmembrane region" description="Helical" evidence="1">
    <location>
        <begin position="409"/>
        <end position="435"/>
    </location>
</feature>
<accession>B5W8E4</accession>
<sequence length="664" mass="70886">MLTPNSYPLNRRHFLGSIALVTLGLLTKDLINPLSVQANSQGLGNSNISLETYHIFVPYTIARNGGKQIVTLRSGDDLSVKIPAKIEDNQEMTIKGGGFEGKDITLVLHTLYDKRTQIDDKIYQELGQNVKFILPGSSRSKCKSVYEQIEDGEYVKDLSALNLLDYAIASSKLDSTIQARYKLASTNSRLVGLQQAIDSTLNESTLSPEEQKIIKGTFAYVRANEPCPDFNALTALDAIVAGSDLPSEIQGTYSLASAQSRALTVDLILVNEIWQSPQLSSKTKENYLSIYQEVRDGNTVEDTRTLKALDSFIAQANIPDNAKMVYQAARQQDLENIVSQNNYDVLSLVKPAKNAAKIGSAIVPVSVNALSASGVSAGTGTLISTLSGGAATNAALAALGGGSVAAGGLGMLGGLAVATGGAALIGAAGVVSIALVSKMDGEDKKNLGIAIGTGTIAGATTILGAWTAATALGVAGSLSGAAATTAIMAALGGVSVMTGGAAAVASGTAFLVWSFLKNGKKRDQSQKRDQSVLEQLETLSYIYTEEEIPSRIGEFVQNQVQSQYKFTNGFSAPNIPLDRLSKALEKWLYLKDNEKVIALIDTSGFMSTQGIAFTDDRILWNHHYVKYQDLDKSWGDLLEMLPQESDRRILTKFLREISKQYASV</sequence>
<protein>
    <submittedName>
        <fullName evidence="2">Uncharacterized protein</fullName>
    </submittedName>
</protein>
<reference evidence="2 3" key="1">
    <citation type="journal article" date="2011" name="Appl. Environ. Microbiol.">
        <title>Contribution of a Sodium Ion Gradient to Energy Conservation during Fermentation in the Cyanobacterium Arthrospira (Spirulina) maxima CS-328.</title>
        <authorList>
            <person name="Carrieri D."/>
            <person name="Ananyev G."/>
            <person name="Lenz O."/>
            <person name="Bryant D.A."/>
            <person name="Dismukes G.C."/>
        </authorList>
    </citation>
    <scope>NUCLEOTIDE SEQUENCE [LARGE SCALE GENOMIC DNA]</scope>
    <source>
        <strain evidence="2 3">CS-328</strain>
    </source>
</reference>
<keyword evidence="1" id="KW-0812">Transmembrane</keyword>
<keyword evidence="1" id="KW-0472">Membrane</keyword>
<dbReference type="PROSITE" id="PS51318">
    <property type="entry name" value="TAT"/>
    <property type="match status" value="1"/>
</dbReference>
<keyword evidence="3" id="KW-1185">Reference proteome</keyword>
<proteinExistence type="predicted"/>
<dbReference type="Proteomes" id="UP000004061">
    <property type="component" value="Unassembled WGS sequence"/>
</dbReference>
<dbReference type="EMBL" id="ABYK01000063">
    <property type="protein sequence ID" value="EDZ92202.1"/>
    <property type="molecule type" value="Genomic_DNA"/>
</dbReference>
<gene>
    <name evidence="2" type="ORF">AmaxDRAFT_5044</name>
</gene>
<feature type="transmembrane region" description="Helical" evidence="1">
    <location>
        <begin position="447"/>
        <end position="466"/>
    </location>
</feature>
<comment type="caution">
    <text evidence="2">The sequence shown here is derived from an EMBL/GenBank/DDBJ whole genome shotgun (WGS) entry which is preliminary data.</text>
</comment>
<name>B5W8E4_LIMMA</name>
<dbReference type="AlphaFoldDB" id="B5W8E4"/>
<dbReference type="RefSeq" id="WP_006670617.1">
    <property type="nucleotide sequence ID" value="NZ_ABYK01000063.1"/>
</dbReference>
<evidence type="ECO:0000256" key="1">
    <source>
        <dbReference type="SAM" id="Phobius"/>
    </source>
</evidence>